<evidence type="ECO:0000313" key="9">
    <source>
        <dbReference type="Proteomes" id="UP001583177"/>
    </source>
</evidence>
<organism evidence="8 9">
    <name type="scientific">Diaporthe australafricana</name>
    <dbReference type="NCBI Taxonomy" id="127596"/>
    <lineage>
        <taxon>Eukaryota</taxon>
        <taxon>Fungi</taxon>
        <taxon>Dikarya</taxon>
        <taxon>Ascomycota</taxon>
        <taxon>Pezizomycotina</taxon>
        <taxon>Sordariomycetes</taxon>
        <taxon>Sordariomycetidae</taxon>
        <taxon>Diaporthales</taxon>
        <taxon>Diaporthaceae</taxon>
        <taxon>Diaporthe</taxon>
    </lineage>
</organism>
<sequence>MAREHRRPLAKNGLKTEEEDDDKQTHDLSAPLRQDEERSAYTTINPSGFFIRHPPAPHLLDSPQTPDDRLFQTIHMGAAVVDPSRWRLVVDGMVERPYSLTMAQLRRLRPGTVTAFHECFGSPLQPPTNAVWRIGNVTWSGVPLSTLLALARPKPGAAFVWSEGLDSGTFAGVTADRYQKDLPIDKAWRPEVLVATHMNGEPLTKERGAPARLVVPGWFGTNMTKWLCRLTVMDRRAGGPYTTTFYNVKDPEDPTGTRTKPVWAVDVNSVITRPAPEEDMVGPAVQVEGWAWSEDGVREVHVSSTAGDTWVPAALAVRKDYGWQRFSATLQLEPGKHTVISRATSESGSKQPLSGHRNHVHSLSIIVRNSRET</sequence>
<evidence type="ECO:0000256" key="1">
    <source>
        <dbReference type="ARBA" id="ARBA00001924"/>
    </source>
</evidence>
<dbReference type="Gene3D" id="3.90.420.10">
    <property type="entry name" value="Oxidoreductase, molybdopterin-binding domain"/>
    <property type="match status" value="1"/>
</dbReference>
<feature type="domain" description="Moybdenum cofactor oxidoreductase dimerisation" evidence="7">
    <location>
        <begin position="261"/>
        <end position="358"/>
    </location>
</feature>
<comment type="cofactor">
    <cofactor evidence="1">
        <name>Mo-molybdopterin</name>
        <dbReference type="ChEBI" id="CHEBI:71302"/>
    </cofactor>
</comment>
<dbReference type="InterPro" id="IPR014756">
    <property type="entry name" value="Ig_E-set"/>
</dbReference>
<dbReference type="SUPFAM" id="SSF56524">
    <property type="entry name" value="Oxidoreductase molybdopterin-binding domain"/>
    <property type="match status" value="1"/>
</dbReference>
<proteinExistence type="predicted"/>
<dbReference type="EMBL" id="JAWRVE010000002">
    <property type="protein sequence ID" value="KAL1883243.1"/>
    <property type="molecule type" value="Genomic_DNA"/>
</dbReference>
<evidence type="ECO:0008006" key="10">
    <source>
        <dbReference type="Google" id="ProtNLM"/>
    </source>
</evidence>
<evidence type="ECO:0000259" key="7">
    <source>
        <dbReference type="Pfam" id="PF03404"/>
    </source>
</evidence>
<dbReference type="InterPro" id="IPR005066">
    <property type="entry name" value="MoCF_OxRdtse_dimer"/>
</dbReference>
<evidence type="ECO:0000256" key="2">
    <source>
        <dbReference type="ARBA" id="ARBA00022505"/>
    </source>
</evidence>
<keyword evidence="2" id="KW-0500">Molybdenum</keyword>
<keyword evidence="3" id="KW-0479">Metal-binding</keyword>
<evidence type="ECO:0000256" key="4">
    <source>
        <dbReference type="ARBA" id="ARBA00023002"/>
    </source>
</evidence>
<gene>
    <name evidence="8" type="ORF">Daus18300_000301</name>
</gene>
<feature type="domain" description="Oxidoreductase molybdopterin-binding" evidence="6">
    <location>
        <begin position="76"/>
        <end position="239"/>
    </location>
</feature>
<dbReference type="InterPro" id="IPR000572">
    <property type="entry name" value="OxRdtase_Mopterin-bd_dom"/>
</dbReference>
<evidence type="ECO:0000256" key="5">
    <source>
        <dbReference type="SAM" id="MobiDB-lite"/>
    </source>
</evidence>
<evidence type="ECO:0000259" key="6">
    <source>
        <dbReference type="Pfam" id="PF00174"/>
    </source>
</evidence>
<accession>A0ABR3Y5Z8</accession>
<reference evidence="8 9" key="1">
    <citation type="journal article" date="2024" name="IMA Fungus">
        <title>IMA Genome - F19 : A genome assembly and annotation guide to empower mycologists, including annotated draft genome sequences of Ceratocystis pirilliformis, Diaporthe australafricana, Fusarium ophioides, Paecilomyces lecythidis, and Sporothrix stenoceras.</title>
        <authorList>
            <person name="Aylward J."/>
            <person name="Wilson A.M."/>
            <person name="Visagie C.M."/>
            <person name="Spraker J."/>
            <person name="Barnes I."/>
            <person name="Buitendag C."/>
            <person name="Ceriani C."/>
            <person name="Del Mar Angel L."/>
            <person name="du Plessis D."/>
            <person name="Fuchs T."/>
            <person name="Gasser K."/>
            <person name="Kramer D."/>
            <person name="Li W."/>
            <person name="Munsamy K."/>
            <person name="Piso A."/>
            <person name="Price J.L."/>
            <person name="Sonnekus B."/>
            <person name="Thomas C."/>
            <person name="van der Nest A."/>
            <person name="van Dijk A."/>
            <person name="van Heerden A."/>
            <person name="van Vuuren N."/>
            <person name="Yilmaz N."/>
            <person name="Duong T.A."/>
            <person name="van der Merwe N.A."/>
            <person name="Wingfield M.J."/>
            <person name="Wingfield B.D."/>
        </authorList>
    </citation>
    <scope>NUCLEOTIDE SEQUENCE [LARGE SCALE GENOMIC DNA]</scope>
    <source>
        <strain evidence="8 9">CMW 18300</strain>
    </source>
</reference>
<dbReference type="InterPro" id="IPR008335">
    <property type="entry name" value="Mopterin_OxRdtase_euk"/>
</dbReference>
<comment type="caution">
    <text evidence="8">The sequence shown here is derived from an EMBL/GenBank/DDBJ whole genome shotgun (WGS) entry which is preliminary data.</text>
</comment>
<dbReference type="Proteomes" id="UP001583177">
    <property type="component" value="Unassembled WGS sequence"/>
</dbReference>
<dbReference type="PANTHER" id="PTHR19372:SF7">
    <property type="entry name" value="SULFITE OXIDASE, MITOCHONDRIAL"/>
    <property type="match status" value="1"/>
</dbReference>
<feature type="region of interest" description="Disordered" evidence="5">
    <location>
        <begin position="1"/>
        <end position="39"/>
    </location>
</feature>
<dbReference type="SUPFAM" id="SSF81296">
    <property type="entry name" value="E set domains"/>
    <property type="match status" value="1"/>
</dbReference>
<dbReference type="InterPro" id="IPR036374">
    <property type="entry name" value="OxRdtase_Mopterin-bd_sf"/>
</dbReference>
<keyword evidence="9" id="KW-1185">Reference proteome</keyword>
<dbReference type="Pfam" id="PF03404">
    <property type="entry name" value="Mo-co_dimer"/>
    <property type="match status" value="1"/>
</dbReference>
<dbReference type="PRINTS" id="PR00407">
    <property type="entry name" value="EUMOPTERIN"/>
</dbReference>
<name>A0ABR3Y5Z8_9PEZI</name>
<dbReference type="Gene3D" id="2.60.40.650">
    <property type="match status" value="1"/>
</dbReference>
<evidence type="ECO:0000256" key="3">
    <source>
        <dbReference type="ARBA" id="ARBA00022723"/>
    </source>
</evidence>
<dbReference type="PANTHER" id="PTHR19372">
    <property type="entry name" value="SULFITE REDUCTASE"/>
    <property type="match status" value="1"/>
</dbReference>
<evidence type="ECO:0000313" key="8">
    <source>
        <dbReference type="EMBL" id="KAL1883243.1"/>
    </source>
</evidence>
<keyword evidence="4" id="KW-0560">Oxidoreductase</keyword>
<dbReference type="Pfam" id="PF00174">
    <property type="entry name" value="Oxidored_molyb"/>
    <property type="match status" value="1"/>
</dbReference>
<protein>
    <recommendedName>
        <fullName evidence="10">Sulfite oxidase</fullName>
    </recommendedName>
</protein>